<keyword evidence="4" id="KW-1185">Reference proteome</keyword>
<reference evidence="3 4" key="1">
    <citation type="submission" date="2019-06" db="EMBL/GenBank/DDBJ databases">
        <title>Persicimonas caeni gen. nov., sp. nov., a predatory bacterium isolated from solar saltern.</title>
        <authorList>
            <person name="Wang S."/>
        </authorList>
    </citation>
    <scope>NUCLEOTIDE SEQUENCE [LARGE SCALE GENOMIC DNA]</scope>
    <source>
        <strain evidence="3 4">YN101</strain>
    </source>
</reference>
<gene>
    <name evidence="3" type="ORF">FIV42_09020</name>
</gene>
<feature type="signal peptide" evidence="1">
    <location>
        <begin position="1"/>
        <end position="23"/>
    </location>
</feature>
<dbReference type="EMBL" id="CP041186">
    <property type="protein sequence ID" value="QDG50868.1"/>
    <property type="molecule type" value="Genomic_DNA"/>
</dbReference>
<evidence type="ECO:0000256" key="1">
    <source>
        <dbReference type="SAM" id="SignalP"/>
    </source>
</evidence>
<dbReference type="AlphaFoldDB" id="A0A4Y6PRB9"/>
<sequence>MRNGKVVLTALATALLLVACGDAGEMGPAGASSLVETVEEPAGDNCAQGGTAIRTGVDADGDGSLSDTEVEATSYVCNGVQGDAGEQGEQGDQGEQGATALVETAEATSCGDAGGTLVRVGVDTNDDGALQDSEVTSEETICNAPDAVDAPILIQEVEVPQGDVCGGGGTAIQVGRDLDENGTLEESEVESEIVECGPCPDGYTADPNDPNQCLVLTTIYFEGTIDSVNDNDNLSPGVAVGDTFTGVISYPGMSSPTDSNPDGRMGMYTLTGETSSFSVNLGTNLLTSSPTAELLFEFNNDFGFTNQDEYRVTSQANEDFNGLEVSYMTLAMYDADGTVFNDDHFRGPMAFAEAEQRQFMIQFAEGLDSGNSGPGPGPISSGSTAMAFGTLTSVSVQ</sequence>
<feature type="domain" description="DUF7151" evidence="2">
    <location>
        <begin position="108"/>
        <end position="142"/>
    </location>
</feature>
<dbReference type="InterPro" id="IPR055575">
    <property type="entry name" value="DUF7151"/>
</dbReference>
<organism evidence="3 4">
    <name type="scientific">Persicimonas caeni</name>
    <dbReference type="NCBI Taxonomy" id="2292766"/>
    <lineage>
        <taxon>Bacteria</taxon>
        <taxon>Deltaproteobacteria</taxon>
        <taxon>Bradymonadales</taxon>
        <taxon>Bradymonadaceae</taxon>
        <taxon>Persicimonas</taxon>
    </lineage>
</organism>
<dbReference type="Proteomes" id="UP000315995">
    <property type="component" value="Chromosome"/>
</dbReference>
<dbReference type="Pfam" id="PF23657">
    <property type="entry name" value="DUF7151"/>
    <property type="match status" value="3"/>
</dbReference>
<keyword evidence="1" id="KW-0732">Signal</keyword>
<dbReference type="PROSITE" id="PS51257">
    <property type="entry name" value="PROKAR_LIPOPROTEIN"/>
    <property type="match status" value="1"/>
</dbReference>
<feature type="chain" id="PRO_5030106292" description="DUF7151 domain-containing protein" evidence="1">
    <location>
        <begin position="24"/>
        <end position="397"/>
    </location>
</feature>
<evidence type="ECO:0000313" key="4">
    <source>
        <dbReference type="Proteomes" id="UP000315995"/>
    </source>
</evidence>
<dbReference type="OrthoDB" id="8832761at2"/>
<accession>A0A5B8Y8V8</accession>
<feature type="domain" description="DUF7151" evidence="2">
    <location>
        <begin position="33"/>
        <end position="77"/>
    </location>
</feature>
<name>A0A4Y6PRB9_PERCE</name>
<feature type="domain" description="DUF7151" evidence="2">
    <location>
        <begin position="153"/>
        <end position="192"/>
    </location>
</feature>
<evidence type="ECO:0000313" key="3">
    <source>
        <dbReference type="EMBL" id="QDG50868.1"/>
    </source>
</evidence>
<proteinExistence type="predicted"/>
<evidence type="ECO:0000259" key="2">
    <source>
        <dbReference type="Pfam" id="PF23657"/>
    </source>
</evidence>
<accession>A0A4Y6PRB9</accession>
<protein>
    <recommendedName>
        <fullName evidence="2">DUF7151 domain-containing protein</fullName>
    </recommendedName>
</protein>
<dbReference type="RefSeq" id="WP_141197360.1">
    <property type="nucleotide sequence ID" value="NZ_CP041186.1"/>
</dbReference>